<dbReference type="GO" id="GO:0005634">
    <property type="term" value="C:nucleus"/>
    <property type="evidence" value="ECO:0007669"/>
    <property type="project" value="TreeGrafter"/>
</dbReference>
<feature type="active site" description="Proton acceptor" evidence="4">
    <location>
        <position position="227"/>
    </location>
</feature>
<dbReference type="Proteomes" id="UP000653454">
    <property type="component" value="Unassembled WGS sequence"/>
</dbReference>
<dbReference type="Gene3D" id="3.40.570.10">
    <property type="entry name" value="Extracellular Endonuclease, subunit A"/>
    <property type="match status" value="1"/>
</dbReference>
<evidence type="ECO:0000256" key="1">
    <source>
        <dbReference type="ARBA" id="ARBA00010052"/>
    </source>
</evidence>
<dbReference type="GO" id="GO:0003676">
    <property type="term" value="F:nucleic acid binding"/>
    <property type="evidence" value="ECO:0007669"/>
    <property type="project" value="InterPro"/>
</dbReference>
<dbReference type="SUPFAM" id="SSF54060">
    <property type="entry name" value="His-Me finger endonucleases"/>
    <property type="match status" value="1"/>
</dbReference>
<keyword evidence="3" id="KW-0378">Hydrolase</keyword>
<dbReference type="Pfam" id="PF01223">
    <property type="entry name" value="Endonuclease_NS"/>
    <property type="match status" value="1"/>
</dbReference>
<keyword evidence="3" id="KW-0255">Endonuclease</keyword>
<keyword evidence="6" id="KW-0732">Signal</keyword>
<feature type="domain" description="DNA/RNA non-specific endonuclease/pyrophosphatase/phosphodiesterase" evidence="8">
    <location>
        <begin position="141"/>
        <end position="359"/>
    </location>
</feature>
<dbReference type="InterPro" id="IPR044929">
    <property type="entry name" value="DNA/RNA_non-sp_Endonuclease_sf"/>
</dbReference>
<evidence type="ECO:0000259" key="7">
    <source>
        <dbReference type="SMART" id="SM00477"/>
    </source>
</evidence>
<dbReference type="GO" id="GO:0006309">
    <property type="term" value="P:apoptotic DNA fragmentation"/>
    <property type="evidence" value="ECO:0007669"/>
    <property type="project" value="TreeGrafter"/>
</dbReference>
<dbReference type="AlphaFoldDB" id="A0A8S4G3T3"/>
<evidence type="ECO:0000313" key="10">
    <source>
        <dbReference type="Proteomes" id="UP000653454"/>
    </source>
</evidence>
<feature type="domain" description="ENPP1-3/EXOG-like endonuclease/phosphodiesterase" evidence="7">
    <location>
        <begin position="142"/>
        <end position="344"/>
    </location>
</feature>
<protein>
    <submittedName>
        <fullName evidence="9">(diamondback moth) hypothetical protein</fullName>
    </submittedName>
</protein>
<name>A0A8S4G3T3_PLUXY</name>
<comment type="caution">
    <text evidence="9">The sequence shown here is derived from an EMBL/GenBank/DDBJ whole genome shotgun (WGS) entry which is preliminary data.</text>
</comment>
<dbReference type="GO" id="GO:0005743">
    <property type="term" value="C:mitochondrial inner membrane"/>
    <property type="evidence" value="ECO:0007669"/>
    <property type="project" value="TreeGrafter"/>
</dbReference>
<feature type="signal peptide" evidence="6">
    <location>
        <begin position="1"/>
        <end position="19"/>
    </location>
</feature>
<gene>
    <name evidence="9" type="ORF">PLXY2_LOCUS11798</name>
</gene>
<dbReference type="GO" id="GO:0000014">
    <property type="term" value="F:single-stranded DNA endodeoxyribonuclease activity"/>
    <property type="evidence" value="ECO:0007669"/>
    <property type="project" value="TreeGrafter"/>
</dbReference>
<dbReference type="InterPro" id="IPR001604">
    <property type="entry name" value="Endo_G_ENPP1-like_dom"/>
</dbReference>
<dbReference type="InterPro" id="IPR044925">
    <property type="entry name" value="His-Me_finger_sf"/>
</dbReference>
<evidence type="ECO:0000313" key="9">
    <source>
        <dbReference type="EMBL" id="CAG9133572.1"/>
    </source>
</evidence>
<dbReference type="SMART" id="SM00892">
    <property type="entry name" value="Endonuclease_NS"/>
    <property type="match status" value="1"/>
</dbReference>
<dbReference type="EMBL" id="CAJHNJ030000064">
    <property type="protein sequence ID" value="CAG9133572.1"/>
    <property type="molecule type" value="Genomic_DNA"/>
</dbReference>
<dbReference type="PANTHER" id="PTHR13966:SF17">
    <property type="entry name" value="ENDONUCLEASE-RELATED"/>
    <property type="match status" value="1"/>
</dbReference>
<feature type="binding site" evidence="5">
    <location>
        <position position="257"/>
    </location>
    <ligand>
        <name>Mg(2+)</name>
        <dbReference type="ChEBI" id="CHEBI:18420"/>
        <note>catalytic</note>
    </ligand>
</feature>
<keyword evidence="5" id="KW-0479">Metal-binding</keyword>
<dbReference type="GO" id="GO:0046872">
    <property type="term" value="F:metal ion binding"/>
    <property type="evidence" value="ECO:0007669"/>
    <property type="project" value="UniProtKB-KW"/>
</dbReference>
<accession>A0A8S4G3T3</accession>
<dbReference type="InterPro" id="IPR020821">
    <property type="entry name" value="ENPP1-3/EXOG-like_nuc-like"/>
</dbReference>
<organism evidence="9 10">
    <name type="scientific">Plutella xylostella</name>
    <name type="common">Diamondback moth</name>
    <name type="synonym">Plutella maculipennis</name>
    <dbReference type="NCBI Taxonomy" id="51655"/>
    <lineage>
        <taxon>Eukaryota</taxon>
        <taxon>Metazoa</taxon>
        <taxon>Ecdysozoa</taxon>
        <taxon>Arthropoda</taxon>
        <taxon>Hexapoda</taxon>
        <taxon>Insecta</taxon>
        <taxon>Pterygota</taxon>
        <taxon>Neoptera</taxon>
        <taxon>Endopterygota</taxon>
        <taxon>Lepidoptera</taxon>
        <taxon>Glossata</taxon>
        <taxon>Ditrysia</taxon>
        <taxon>Yponomeutoidea</taxon>
        <taxon>Plutellidae</taxon>
        <taxon>Plutella</taxon>
    </lineage>
</organism>
<evidence type="ECO:0000256" key="2">
    <source>
        <dbReference type="ARBA" id="ARBA00022722"/>
    </source>
</evidence>
<evidence type="ECO:0000256" key="4">
    <source>
        <dbReference type="PIRSR" id="PIRSR640255-1"/>
    </source>
</evidence>
<keyword evidence="2" id="KW-0540">Nuclease</keyword>
<dbReference type="SMART" id="SM00477">
    <property type="entry name" value="NUC"/>
    <property type="match status" value="1"/>
</dbReference>
<keyword evidence="10" id="KW-1185">Reference proteome</keyword>
<dbReference type="PANTHER" id="PTHR13966">
    <property type="entry name" value="ENDONUCLEASE RELATED"/>
    <property type="match status" value="1"/>
</dbReference>
<comment type="similarity">
    <text evidence="1">Belongs to the DNA/RNA non-specific endonuclease family.</text>
</comment>
<evidence type="ECO:0000259" key="8">
    <source>
        <dbReference type="SMART" id="SM00892"/>
    </source>
</evidence>
<dbReference type="InterPro" id="IPR040255">
    <property type="entry name" value="Non-specific_endonuclease"/>
</dbReference>
<sequence length="393" mass="43876">MKVLFSSLWVIFLVNDSLSSCIWNVNKDLPEKDALFIKKVGRKYKLYYPNSTNIELQYREGLIASCPGSKNYVSGFSDNASFVKLSCVSGTTVTVDKQFQKDIKDVSCTKNAVADVVNTNNVDTSPASRILSVGFETEFGWLELYKVSYDFNTVTPLYSQHVIHGSSLKGAYTGNASRPGFRTNAVPSNVSWSKIFTKNHQRQVFAGILGEAKADTYLSSTYLSRGHLAPDADFHYRSWEIASYFYANVVPQWQSINQGNWLRVENAVRHKAKELQADLFVITGAEGVSSLEGNELYLDGSNVPVPKYMFKIVCTKSADCISFVVINNPFESDPVDVCRNVCSRQRDTSGWYLSSYDDAQKGRVICCDVGELKNAPGFKNILPEISVNGILRY</sequence>
<proteinExistence type="inferred from homology"/>
<dbReference type="GO" id="GO:0004521">
    <property type="term" value="F:RNA endonuclease activity"/>
    <property type="evidence" value="ECO:0007669"/>
    <property type="project" value="TreeGrafter"/>
</dbReference>
<evidence type="ECO:0000256" key="6">
    <source>
        <dbReference type="SAM" id="SignalP"/>
    </source>
</evidence>
<reference evidence="9" key="1">
    <citation type="submission" date="2020-11" db="EMBL/GenBank/DDBJ databases">
        <authorList>
            <person name="Whiteford S."/>
        </authorList>
    </citation>
    <scope>NUCLEOTIDE SEQUENCE</scope>
</reference>
<feature type="chain" id="PRO_5035885783" evidence="6">
    <location>
        <begin position="20"/>
        <end position="393"/>
    </location>
</feature>
<evidence type="ECO:0000256" key="3">
    <source>
        <dbReference type="ARBA" id="ARBA00022759"/>
    </source>
</evidence>
<evidence type="ECO:0000256" key="5">
    <source>
        <dbReference type="PIRSR" id="PIRSR640255-2"/>
    </source>
</evidence>